<organism evidence="1 2">
    <name type="scientific">Flavobacterium haoranii</name>
    <dbReference type="NCBI Taxonomy" id="683124"/>
    <lineage>
        <taxon>Bacteria</taxon>
        <taxon>Pseudomonadati</taxon>
        <taxon>Bacteroidota</taxon>
        <taxon>Flavobacteriia</taxon>
        <taxon>Flavobacteriales</taxon>
        <taxon>Flavobacteriaceae</taxon>
        <taxon>Flavobacterium</taxon>
    </lineage>
</organism>
<sequence length="249" mass="27012">MAKVNSLVKIEGTLDNLTFYKSADGHFVRTKGGVSKNRIMNDPAFVRTRENLSEFASIAASGKLIRTALGPMVFKAKDSKLTSRLVKVLSEIKKLDSTSVRGQRNVNEGISTLEGQLLLEGFDFNIKASLASVLNTAITVNTTDGSISFASFNPMEQLRAAEGATHFSLQAGFLNLDFATGAFELTQSVEQVYPLVQGTITPVLTPNAVPAVTGVQLHLLLIEFFQEVNGMQYLLNNGAYNVLHLLKVS</sequence>
<gene>
    <name evidence="1" type="ORF">SAMN05444337_2161</name>
</gene>
<protein>
    <submittedName>
        <fullName evidence="1">Uncharacterized protein</fullName>
    </submittedName>
</protein>
<dbReference type="OrthoDB" id="645138at2"/>
<accession>A0A1M6K1R2</accession>
<evidence type="ECO:0000313" key="1">
    <source>
        <dbReference type="EMBL" id="SHJ52868.1"/>
    </source>
</evidence>
<reference evidence="1 2" key="1">
    <citation type="submission" date="2016-11" db="EMBL/GenBank/DDBJ databases">
        <authorList>
            <person name="Jaros S."/>
            <person name="Januszkiewicz K."/>
            <person name="Wedrychowicz H."/>
        </authorList>
    </citation>
    <scope>NUCLEOTIDE SEQUENCE [LARGE SCALE GENOMIC DNA]</scope>
    <source>
        <strain evidence="1 2">DSM 22807</strain>
    </source>
</reference>
<dbReference type="RefSeq" id="WP_072784902.1">
    <property type="nucleotide sequence ID" value="NZ_CP045292.1"/>
</dbReference>
<evidence type="ECO:0000313" key="2">
    <source>
        <dbReference type="Proteomes" id="UP000184232"/>
    </source>
</evidence>
<dbReference type="EMBL" id="FQZH01000004">
    <property type="protein sequence ID" value="SHJ52868.1"/>
    <property type="molecule type" value="Genomic_DNA"/>
</dbReference>
<dbReference type="STRING" id="683124.SAMN05444337_2161"/>
<dbReference type="AlphaFoldDB" id="A0A1M6K1R2"/>
<dbReference type="Proteomes" id="UP000184232">
    <property type="component" value="Unassembled WGS sequence"/>
</dbReference>
<keyword evidence="2" id="KW-1185">Reference proteome</keyword>
<proteinExistence type="predicted"/>
<name>A0A1M6K1R2_9FLAO</name>